<sequence>MLRSRGTPTLSDLPVELLEQIFLEACHDGGRTACALRLVCRGARALVEPYRFVSVALSSSAQMEELLRSRGSIARGRGIRHLFLVESKSREENECVRSEIVEEIIRIAAPTVETLTCLVRSVSNAFPNHWILRTPFPRLTHLTCELVQMDVQVLIIQHPPVAPCYFPALQYLHVSFPAKSSLDLECAHPGVGLFVDRASPALTHVRVSGVNIAGPHVPALRVILGLQPRGTRRIQGYIRALPASVKSYTIGVTTFCWGDARAAEEPHPKADAVRAEAEHAGRTRLVLLPVGKLESTWQESRERWMKVQSGELAQEAEWVESGIVGRKRSKSRFRKVD</sequence>
<dbReference type="Proteomes" id="UP000030669">
    <property type="component" value="Unassembled WGS sequence"/>
</dbReference>
<dbReference type="KEGG" id="gtr:GLOTRDRAFT_135851"/>
<dbReference type="OMA" id="IVEYACT"/>
<keyword evidence="2" id="KW-1185">Reference proteome</keyword>
<reference evidence="1 2" key="1">
    <citation type="journal article" date="2012" name="Science">
        <title>The Paleozoic origin of enzymatic lignin decomposition reconstructed from 31 fungal genomes.</title>
        <authorList>
            <person name="Floudas D."/>
            <person name="Binder M."/>
            <person name="Riley R."/>
            <person name="Barry K."/>
            <person name="Blanchette R.A."/>
            <person name="Henrissat B."/>
            <person name="Martinez A.T."/>
            <person name="Otillar R."/>
            <person name="Spatafora J.W."/>
            <person name="Yadav J.S."/>
            <person name="Aerts A."/>
            <person name="Benoit I."/>
            <person name="Boyd A."/>
            <person name="Carlson A."/>
            <person name="Copeland A."/>
            <person name="Coutinho P.M."/>
            <person name="de Vries R.P."/>
            <person name="Ferreira P."/>
            <person name="Findley K."/>
            <person name="Foster B."/>
            <person name="Gaskell J."/>
            <person name="Glotzer D."/>
            <person name="Gorecki P."/>
            <person name="Heitman J."/>
            <person name="Hesse C."/>
            <person name="Hori C."/>
            <person name="Igarashi K."/>
            <person name="Jurgens J.A."/>
            <person name="Kallen N."/>
            <person name="Kersten P."/>
            <person name="Kohler A."/>
            <person name="Kuees U."/>
            <person name="Kumar T.K.A."/>
            <person name="Kuo A."/>
            <person name="LaButti K."/>
            <person name="Larrondo L.F."/>
            <person name="Lindquist E."/>
            <person name="Ling A."/>
            <person name="Lombard V."/>
            <person name="Lucas S."/>
            <person name="Lundell T."/>
            <person name="Martin R."/>
            <person name="McLaughlin D.J."/>
            <person name="Morgenstern I."/>
            <person name="Morin E."/>
            <person name="Murat C."/>
            <person name="Nagy L.G."/>
            <person name="Nolan M."/>
            <person name="Ohm R.A."/>
            <person name="Patyshakuliyeva A."/>
            <person name="Rokas A."/>
            <person name="Ruiz-Duenas F.J."/>
            <person name="Sabat G."/>
            <person name="Salamov A."/>
            <person name="Samejima M."/>
            <person name="Schmutz J."/>
            <person name="Slot J.C."/>
            <person name="St John F."/>
            <person name="Stenlid J."/>
            <person name="Sun H."/>
            <person name="Sun S."/>
            <person name="Syed K."/>
            <person name="Tsang A."/>
            <person name="Wiebenga A."/>
            <person name="Young D."/>
            <person name="Pisabarro A."/>
            <person name="Eastwood D.C."/>
            <person name="Martin F."/>
            <person name="Cullen D."/>
            <person name="Grigoriev I.V."/>
            <person name="Hibbett D.S."/>
        </authorList>
    </citation>
    <scope>NUCLEOTIDE SEQUENCE [LARGE SCALE GENOMIC DNA]</scope>
    <source>
        <strain evidence="1 2">ATCC 11539</strain>
    </source>
</reference>
<dbReference type="HOGENOM" id="CLU_071640_0_0_1"/>
<dbReference type="EMBL" id="KB469297">
    <property type="protein sequence ID" value="EPQ58786.1"/>
    <property type="molecule type" value="Genomic_DNA"/>
</dbReference>
<name>S7QFY5_GLOTA</name>
<dbReference type="AlphaFoldDB" id="S7QFY5"/>
<dbReference type="RefSeq" id="XP_007861947.1">
    <property type="nucleotide sequence ID" value="XM_007863756.1"/>
</dbReference>
<evidence type="ECO:0000313" key="1">
    <source>
        <dbReference type="EMBL" id="EPQ58786.1"/>
    </source>
</evidence>
<organism evidence="1 2">
    <name type="scientific">Gloeophyllum trabeum (strain ATCC 11539 / FP-39264 / Madison 617)</name>
    <name type="common">Brown rot fungus</name>
    <dbReference type="NCBI Taxonomy" id="670483"/>
    <lineage>
        <taxon>Eukaryota</taxon>
        <taxon>Fungi</taxon>
        <taxon>Dikarya</taxon>
        <taxon>Basidiomycota</taxon>
        <taxon>Agaricomycotina</taxon>
        <taxon>Agaricomycetes</taxon>
        <taxon>Gloeophyllales</taxon>
        <taxon>Gloeophyllaceae</taxon>
        <taxon>Gloeophyllum</taxon>
    </lineage>
</organism>
<gene>
    <name evidence="1" type="ORF">GLOTRDRAFT_135851</name>
</gene>
<protein>
    <submittedName>
        <fullName evidence="1">Uncharacterized protein</fullName>
    </submittedName>
</protein>
<proteinExistence type="predicted"/>
<accession>S7QFY5</accession>
<evidence type="ECO:0000313" key="2">
    <source>
        <dbReference type="Proteomes" id="UP000030669"/>
    </source>
</evidence>
<dbReference type="OrthoDB" id="2748701at2759"/>
<dbReference type="GeneID" id="19303403"/>